<dbReference type="GO" id="GO:0006281">
    <property type="term" value="P:DNA repair"/>
    <property type="evidence" value="ECO:0007669"/>
    <property type="project" value="InterPro"/>
</dbReference>
<dbReference type="KEGG" id="tpep:A0127_04595"/>
<keyword evidence="5" id="KW-0547">Nucleotide-binding</keyword>
<dbReference type="InterPro" id="IPR010624">
    <property type="entry name" value="KaiC_dom"/>
</dbReference>
<keyword evidence="3" id="KW-0808">Transferase</keyword>
<dbReference type="SMART" id="SM00382">
    <property type="entry name" value="AAA"/>
    <property type="match status" value="2"/>
</dbReference>
<keyword evidence="2" id="KW-0597">Phosphoprotein</keyword>
<dbReference type="InterPro" id="IPR014774">
    <property type="entry name" value="KaiC-like_dom"/>
</dbReference>
<dbReference type="EMBL" id="CP014750">
    <property type="protein sequence ID" value="AMQ18497.1"/>
    <property type="molecule type" value="Genomic_DNA"/>
</dbReference>
<accession>A0A142CUP5</accession>
<sequence>MELIPTGIPSLDKALNGGFSRGSTILLAGNPGTGKTHLAIHILYNNMRRGLKGAYVSFAETKKQFYRNALQAGIDLSKMEEVALFRFYDMLTVPRDELEGMIAFLINDIVEFKPDIIVFDSVTVFGQMFGEEYLRSFLHSIIGRLVNAFDALAILIDEIPYGEKRLGFGIEEFVVDGVIILEMERTREVIRRYLTIPKMRGRPLRRSAYEYVITEEGIEVFTVPELEFTEKEALKSRFKTGIEGLDRLLGGGLYESSITLIAGPTGSGKTILALNFASNLTSSGRNILYIAFEESAAALKDTLHKLGLVENFEIISMVPEGRTPMEFYAFIKKLIEKESFNVLVIDSLSAMKAHMDEKEFIKAVRYLQLLAKERRVTFILTYVTGSMTDLATTGFSTLVDNLLFLTYHVPKEAGKALKRYILVLKTRHSENDPTLREFTIGEGGIKIE</sequence>
<dbReference type="STRING" id="53952.A0127_04595"/>
<evidence type="ECO:0000256" key="4">
    <source>
        <dbReference type="ARBA" id="ARBA00022737"/>
    </source>
</evidence>
<keyword evidence="7" id="KW-0378">Hydrolase</keyword>
<keyword evidence="8" id="KW-0067">ATP-binding</keyword>
<organism evidence="11 12">
    <name type="scientific">Thermococcus peptonophilus</name>
    <dbReference type="NCBI Taxonomy" id="53952"/>
    <lineage>
        <taxon>Archaea</taxon>
        <taxon>Methanobacteriati</taxon>
        <taxon>Methanobacteriota</taxon>
        <taxon>Thermococci</taxon>
        <taxon>Thermococcales</taxon>
        <taxon>Thermococcaceae</taxon>
        <taxon>Thermococcus</taxon>
    </lineage>
</organism>
<evidence type="ECO:0000259" key="9">
    <source>
        <dbReference type="PROSITE" id="PS50162"/>
    </source>
</evidence>
<dbReference type="GO" id="GO:0003677">
    <property type="term" value="F:DNA binding"/>
    <property type="evidence" value="ECO:0007669"/>
    <property type="project" value="InterPro"/>
</dbReference>
<name>A0A142CUP5_9EURY</name>
<dbReference type="GO" id="GO:0140664">
    <property type="term" value="F:ATP-dependent DNA damage sensor activity"/>
    <property type="evidence" value="ECO:0007669"/>
    <property type="project" value="InterPro"/>
</dbReference>
<evidence type="ECO:0000256" key="2">
    <source>
        <dbReference type="ARBA" id="ARBA00022553"/>
    </source>
</evidence>
<dbReference type="Gene3D" id="3.40.50.300">
    <property type="entry name" value="P-loop containing nucleotide triphosphate hydrolases"/>
    <property type="match status" value="2"/>
</dbReference>
<feature type="domain" description="RecA family profile 1" evidence="9">
    <location>
        <begin position="234"/>
        <end position="387"/>
    </location>
</feature>
<feature type="domain" description="KaiC" evidence="10">
    <location>
        <begin position="236"/>
        <end position="448"/>
    </location>
</feature>
<dbReference type="InterPro" id="IPR027417">
    <property type="entry name" value="P-loop_NTPase"/>
</dbReference>
<dbReference type="GO" id="GO:0004674">
    <property type="term" value="F:protein serine/threonine kinase activity"/>
    <property type="evidence" value="ECO:0007669"/>
    <property type="project" value="UniProtKB-EC"/>
</dbReference>
<evidence type="ECO:0000256" key="1">
    <source>
        <dbReference type="ARBA" id="ARBA00012513"/>
    </source>
</evidence>
<evidence type="ECO:0000313" key="12">
    <source>
        <dbReference type="Proteomes" id="UP000073604"/>
    </source>
</evidence>
<evidence type="ECO:0000256" key="5">
    <source>
        <dbReference type="ARBA" id="ARBA00022741"/>
    </source>
</evidence>
<evidence type="ECO:0000256" key="3">
    <source>
        <dbReference type="ARBA" id="ARBA00022679"/>
    </source>
</evidence>
<dbReference type="Pfam" id="PF06745">
    <property type="entry name" value="ATPase"/>
    <property type="match status" value="2"/>
</dbReference>
<dbReference type="InterPro" id="IPR020588">
    <property type="entry name" value="RecA_ATP-bd"/>
</dbReference>
<dbReference type="InterPro" id="IPR030665">
    <property type="entry name" value="KaiC"/>
</dbReference>
<keyword evidence="12" id="KW-1185">Reference proteome</keyword>
<gene>
    <name evidence="11" type="ORF">A0127_04595</name>
</gene>
<protein>
    <recommendedName>
        <fullName evidence="1">non-specific serine/threonine protein kinase</fullName>
        <ecNumber evidence="1">2.7.11.1</ecNumber>
    </recommendedName>
</protein>
<keyword evidence="6" id="KW-0418">Kinase</keyword>
<dbReference type="EC" id="2.7.11.1" evidence="1"/>
<dbReference type="PROSITE" id="PS50162">
    <property type="entry name" value="RECA_2"/>
    <property type="match status" value="1"/>
</dbReference>
<evidence type="ECO:0000256" key="8">
    <source>
        <dbReference type="ARBA" id="ARBA00022840"/>
    </source>
</evidence>
<feature type="domain" description="KaiC" evidence="10">
    <location>
        <begin position="2"/>
        <end position="234"/>
    </location>
</feature>
<dbReference type="PRINTS" id="PR01874">
    <property type="entry name" value="DNAREPAIRADA"/>
</dbReference>
<dbReference type="InterPro" id="IPR003593">
    <property type="entry name" value="AAA+_ATPase"/>
</dbReference>
<keyword evidence="4" id="KW-0677">Repeat</keyword>
<proteinExistence type="predicted"/>
<dbReference type="GO" id="GO:0005524">
    <property type="term" value="F:ATP binding"/>
    <property type="evidence" value="ECO:0007669"/>
    <property type="project" value="UniProtKB-KW"/>
</dbReference>
<dbReference type="PANTHER" id="PTHR43637">
    <property type="entry name" value="UPF0273 PROTEIN TM_0370"/>
    <property type="match status" value="1"/>
</dbReference>
<evidence type="ECO:0000313" key="11">
    <source>
        <dbReference type="EMBL" id="AMQ18497.1"/>
    </source>
</evidence>
<evidence type="ECO:0000256" key="6">
    <source>
        <dbReference type="ARBA" id="ARBA00022777"/>
    </source>
</evidence>
<dbReference type="GO" id="GO:0016787">
    <property type="term" value="F:hydrolase activity"/>
    <property type="evidence" value="ECO:0007669"/>
    <property type="project" value="UniProtKB-KW"/>
</dbReference>
<evidence type="ECO:0000256" key="7">
    <source>
        <dbReference type="ARBA" id="ARBA00022801"/>
    </source>
</evidence>
<dbReference type="PANTHER" id="PTHR43637:SF1">
    <property type="entry name" value="UPF0273 PROTEIN TM_0370"/>
    <property type="match status" value="1"/>
</dbReference>
<reference evidence="12" key="1">
    <citation type="submission" date="2016-03" db="EMBL/GenBank/DDBJ databases">
        <authorList>
            <person name="Oger P.M."/>
        </authorList>
    </citation>
    <scope>NUCLEOTIDE SEQUENCE [LARGE SCALE GENOMIC DNA]</scope>
    <source>
        <strain evidence="12">OG-1</strain>
    </source>
</reference>
<dbReference type="PIRSF" id="PIRSF039117">
    <property type="entry name" value="KaiC"/>
    <property type="match status" value="1"/>
</dbReference>
<dbReference type="Proteomes" id="UP000073604">
    <property type="component" value="Chromosome"/>
</dbReference>
<dbReference type="OrthoDB" id="27015at2157"/>
<dbReference type="PROSITE" id="PS51146">
    <property type="entry name" value="KAIC"/>
    <property type="match status" value="2"/>
</dbReference>
<dbReference type="AlphaFoldDB" id="A0A142CUP5"/>
<evidence type="ECO:0000259" key="10">
    <source>
        <dbReference type="PROSITE" id="PS51146"/>
    </source>
</evidence>
<dbReference type="FunFam" id="3.40.50.300:FF:005463">
    <property type="entry name" value="ATPase, RecA superfamily"/>
    <property type="match status" value="1"/>
</dbReference>
<dbReference type="SUPFAM" id="SSF52540">
    <property type="entry name" value="P-loop containing nucleoside triphosphate hydrolases"/>
    <property type="match status" value="2"/>
</dbReference>